<dbReference type="Gene3D" id="3.30.160.20">
    <property type="match status" value="1"/>
</dbReference>
<dbReference type="STRING" id="450851.PHZ_c0776"/>
<dbReference type="Pfam" id="PF00472">
    <property type="entry name" value="RF-1"/>
    <property type="match status" value="1"/>
</dbReference>
<dbReference type="InterPro" id="IPR000352">
    <property type="entry name" value="Pep_chain_release_fac_I"/>
</dbReference>
<protein>
    <submittedName>
        <fullName evidence="4">Protein chain release factor B</fullName>
    </submittedName>
</protein>
<feature type="region of interest" description="Disordered" evidence="2">
    <location>
        <begin position="96"/>
        <end position="140"/>
    </location>
</feature>
<dbReference type="EMBL" id="CP000747">
    <property type="protein sequence ID" value="ACG77190.1"/>
    <property type="molecule type" value="Genomic_DNA"/>
</dbReference>
<dbReference type="GO" id="GO:0043022">
    <property type="term" value="F:ribosome binding"/>
    <property type="evidence" value="ECO:0007669"/>
    <property type="project" value="TreeGrafter"/>
</dbReference>
<evidence type="ECO:0000259" key="3">
    <source>
        <dbReference type="PROSITE" id="PS00745"/>
    </source>
</evidence>
<feature type="domain" description="Prokaryotic-type class I peptide chain release factors" evidence="3">
    <location>
        <begin position="21"/>
        <end position="37"/>
    </location>
</feature>
<dbReference type="NCBIfam" id="NF006718">
    <property type="entry name" value="PRK09256.1"/>
    <property type="match status" value="1"/>
</dbReference>
<dbReference type="RefSeq" id="WP_012521338.1">
    <property type="nucleotide sequence ID" value="NC_011144.1"/>
</dbReference>
<dbReference type="GO" id="GO:0072344">
    <property type="term" value="P:rescue of stalled ribosome"/>
    <property type="evidence" value="ECO:0007669"/>
    <property type="project" value="TreeGrafter"/>
</dbReference>
<dbReference type="Proteomes" id="UP000001868">
    <property type="component" value="Chromosome"/>
</dbReference>
<dbReference type="KEGG" id="pzu:PHZ_c0776"/>
<evidence type="ECO:0000256" key="2">
    <source>
        <dbReference type="SAM" id="MobiDB-lite"/>
    </source>
</evidence>
<dbReference type="GO" id="GO:0003747">
    <property type="term" value="F:translation release factor activity"/>
    <property type="evidence" value="ECO:0007669"/>
    <property type="project" value="InterPro"/>
</dbReference>
<dbReference type="PANTHER" id="PTHR47814:SF1">
    <property type="entry name" value="PEPTIDYL-TRNA HYDROLASE ARFB"/>
    <property type="match status" value="1"/>
</dbReference>
<dbReference type="OrthoDB" id="9815709at2"/>
<dbReference type="PANTHER" id="PTHR47814">
    <property type="entry name" value="PEPTIDYL-TRNA HYDROLASE ARFB"/>
    <property type="match status" value="1"/>
</dbReference>
<keyword evidence="5" id="KW-1185">Reference proteome</keyword>
<name>B4RG66_PHEZH</name>
<feature type="compositionally biased region" description="Basic residues" evidence="2">
    <location>
        <begin position="106"/>
        <end position="125"/>
    </location>
</feature>
<sequence>MIEVTPAIQIADEEVQLRAVRASGPGGQHVNKVSTAIELRFDVRASPSLPEPVRARLYGLAGSRLTMDGVLVLVAQEHRSQELNRQAAVERLIELVREAARPPPPPRKKTRPTKASKERRLKAKAQRSGVKSMRGKVRFD</sequence>
<proteinExistence type="inferred from homology"/>
<gene>
    <name evidence="4" type="ordered locus">PHZ_c0776</name>
</gene>
<organism evidence="4 5">
    <name type="scientific">Phenylobacterium zucineum (strain HLK1)</name>
    <dbReference type="NCBI Taxonomy" id="450851"/>
    <lineage>
        <taxon>Bacteria</taxon>
        <taxon>Pseudomonadati</taxon>
        <taxon>Pseudomonadota</taxon>
        <taxon>Alphaproteobacteria</taxon>
        <taxon>Caulobacterales</taxon>
        <taxon>Caulobacteraceae</taxon>
        <taxon>Phenylobacterium</taxon>
    </lineage>
</organism>
<comment type="similarity">
    <text evidence="1">Belongs to the prokaryotic/mitochondrial release factor family.</text>
</comment>
<dbReference type="AlphaFoldDB" id="B4RG66"/>
<reference evidence="4 5" key="1">
    <citation type="journal article" date="2008" name="BMC Genomics">
        <title>Complete genome of Phenylobacterium zucineum - a novel facultative intracellular bacterium isolated from human erythroleukemia cell line K562.</title>
        <authorList>
            <person name="Luo Y."/>
            <person name="Xu X."/>
            <person name="Ding Z."/>
            <person name="Liu Z."/>
            <person name="Zhang B."/>
            <person name="Yan Z."/>
            <person name="Sun J."/>
            <person name="Hu S."/>
            <person name="Hu X."/>
        </authorList>
    </citation>
    <scope>NUCLEOTIDE SEQUENCE [LARGE SCALE GENOMIC DNA]</scope>
    <source>
        <strain evidence="4 5">HLK1</strain>
    </source>
</reference>
<dbReference type="SUPFAM" id="SSF75620">
    <property type="entry name" value="Release factor"/>
    <property type="match status" value="1"/>
</dbReference>
<evidence type="ECO:0000256" key="1">
    <source>
        <dbReference type="ARBA" id="ARBA00010835"/>
    </source>
</evidence>
<dbReference type="GO" id="GO:0004045">
    <property type="term" value="F:peptidyl-tRNA hydrolase activity"/>
    <property type="evidence" value="ECO:0007669"/>
    <property type="project" value="TreeGrafter"/>
</dbReference>
<dbReference type="eggNOG" id="COG1186">
    <property type="taxonomic scope" value="Bacteria"/>
</dbReference>
<dbReference type="PROSITE" id="PS00745">
    <property type="entry name" value="RF_PROK_I"/>
    <property type="match status" value="1"/>
</dbReference>
<evidence type="ECO:0000313" key="4">
    <source>
        <dbReference type="EMBL" id="ACG77190.1"/>
    </source>
</evidence>
<dbReference type="InterPro" id="IPR045853">
    <property type="entry name" value="Pep_chain_release_fac_I_sf"/>
</dbReference>
<evidence type="ECO:0000313" key="5">
    <source>
        <dbReference type="Proteomes" id="UP000001868"/>
    </source>
</evidence>
<dbReference type="HOGENOM" id="CLU_089470_3_2_5"/>
<accession>B4RG66</accession>